<keyword evidence="3" id="KW-1185">Reference proteome</keyword>
<keyword evidence="1" id="KW-0732">Signal</keyword>
<reference evidence="2 3" key="1">
    <citation type="submission" date="2018-05" db="EMBL/GenBank/DDBJ databases">
        <title>Genomic Encyclopedia of Type Strains, Phase IV (KMG-IV): sequencing the most valuable type-strain genomes for metagenomic binning, comparative biology and taxonomic classification.</title>
        <authorList>
            <person name="Goeker M."/>
        </authorList>
    </citation>
    <scope>NUCLEOTIDE SEQUENCE [LARGE SCALE GENOMIC DNA]</scope>
    <source>
        <strain evidence="2 3">DSM 26006</strain>
    </source>
</reference>
<evidence type="ECO:0000256" key="1">
    <source>
        <dbReference type="SAM" id="SignalP"/>
    </source>
</evidence>
<dbReference type="RefSeq" id="WP_019372612.1">
    <property type="nucleotide sequence ID" value="NZ_QGUB01000009.1"/>
</dbReference>
<dbReference type="AlphaFoldDB" id="A0A317RCT4"/>
<evidence type="ECO:0008006" key="4">
    <source>
        <dbReference type="Google" id="ProtNLM"/>
    </source>
</evidence>
<evidence type="ECO:0000313" key="2">
    <source>
        <dbReference type="EMBL" id="PWW43742.1"/>
    </source>
</evidence>
<comment type="caution">
    <text evidence="2">The sequence shown here is derived from an EMBL/GenBank/DDBJ whole genome shotgun (WGS) entry which is preliminary data.</text>
</comment>
<dbReference type="EMBL" id="QGUB01000009">
    <property type="protein sequence ID" value="PWW43742.1"/>
    <property type="molecule type" value="Genomic_DNA"/>
</dbReference>
<accession>A0A317RCT4</accession>
<dbReference type="OrthoDB" id="8796993at2"/>
<name>A0A317RCT4_9BURK</name>
<sequence length="142" mass="15697">MMQMQTFVLPRALLASVAAALLAGCAAVGPASSSPEETVQDRANARWAALLKGDSAKAYGYLTPGYRAVHDEATYRKRRGSAVKWTGAEVVDVRCPEATKCLAKVRIEAKPFLGRKFGDTIVTHVEETWLLEDGRWWLFERL</sequence>
<organism evidence="2 3">
    <name type="scientific">Melaminivora alkalimesophila</name>
    <dbReference type="NCBI Taxonomy" id="1165852"/>
    <lineage>
        <taxon>Bacteria</taxon>
        <taxon>Pseudomonadati</taxon>
        <taxon>Pseudomonadota</taxon>
        <taxon>Betaproteobacteria</taxon>
        <taxon>Burkholderiales</taxon>
        <taxon>Comamonadaceae</taxon>
        <taxon>Melaminivora</taxon>
    </lineage>
</organism>
<evidence type="ECO:0000313" key="3">
    <source>
        <dbReference type="Proteomes" id="UP000246483"/>
    </source>
</evidence>
<feature type="signal peptide" evidence="1">
    <location>
        <begin position="1"/>
        <end position="33"/>
    </location>
</feature>
<gene>
    <name evidence="2" type="ORF">DFR36_10994</name>
</gene>
<protein>
    <recommendedName>
        <fullName evidence="4">Nuclear transport factor 2 family protein</fullName>
    </recommendedName>
</protein>
<feature type="chain" id="PRO_5016267997" description="Nuclear transport factor 2 family protein" evidence="1">
    <location>
        <begin position="34"/>
        <end position="142"/>
    </location>
</feature>
<proteinExistence type="predicted"/>
<dbReference type="Proteomes" id="UP000246483">
    <property type="component" value="Unassembled WGS sequence"/>
</dbReference>